<keyword evidence="3" id="KW-1185">Reference proteome</keyword>
<dbReference type="PANTHER" id="PTHR42964">
    <property type="entry name" value="ENOYL-COA HYDRATASE"/>
    <property type="match status" value="1"/>
</dbReference>
<accession>A0A1G6RGA5</accession>
<sequence length="258" mass="29168">MPDFTNIIYTEENSISWIQLNRPEKLNAFTKDMWEEFYETVELAKNSKTGVVVVSGVGRAFSAGDDIKATYELKNKEEADNFFNTLLKVFESLLEIEKPMIGMVNGLAYGGGFEILLLMDVVIATKESKFALSEAKLGLIPPAALSFGYTILGIKQINRLSLIGEAIDVYEAQRIGLVDCIAEKDDLRNKTLEIAWKIISNATHSVQFIKKWSNTHKDKSKFIELINVLTMFSLDSNARKRMEDFVTKRKENEVGIFC</sequence>
<proteinExistence type="inferred from homology"/>
<dbReference type="EMBL" id="FMYU01000017">
    <property type="protein sequence ID" value="SDD03680.1"/>
    <property type="molecule type" value="Genomic_DNA"/>
</dbReference>
<dbReference type="CDD" id="cd06558">
    <property type="entry name" value="crotonase-like"/>
    <property type="match status" value="1"/>
</dbReference>
<dbReference type="InterPro" id="IPR001753">
    <property type="entry name" value="Enoyl-CoA_hydra/iso"/>
</dbReference>
<dbReference type="InterPro" id="IPR051683">
    <property type="entry name" value="Enoyl-CoA_Hydratase/Isomerase"/>
</dbReference>
<dbReference type="InterPro" id="IPR029045">
    <property type="entry name" value="ClpP/crotonase-like_dom_sf"/>
</dbReference>
<protein>
    <submittedName>
        <fullName evidence="2">Enoyl-CoA hydratase/carnithine racemase</fullName>
    </submittedName>
</protein>
<dbReference type="Pfam" id="PF00378">
    <property type="entry name" value="ECH_1"/>
    <property type="match status" value="1"/>
</dbReference>
<dbReference type="PANTHER" id="PTHR42964:SF1">
    <property type="entry name" value="POLYKETIDE BIOSYNTHESIS ENOYL-COA HYDRATASE PKSH-RELATED"/>
    <property type="match status" value="1"/>
</dbReference>
<gene>
    <name evidence="2" type="ORF">SAMN05660835_01794</name>
</gene>
<dbReference type="AlphaFoldDB" id="A0A1G6RGA5"/>
<dbReference type="GO" id="GO:0008300">
    <property type="term" value="P:isoprenoid catabolic process"/>
    <property type="evidence" value="ECO:0007669"/>
    <property type="project" value="TreeGrafter"/>
</dbReference>
<reference evidence="3" key="1">
    <citation type="submission" date="2016-10" db="EMBL/GenBank/DDBJ databases">
        <authorList>
            <person name="Varghese N."/>
            <person name="Submissions S."/>
        </authorList>
    </citation>
    <scope>NUCLEOTIDE SEQUENCE [LARGE SCALE GENOMIC DNA]</scope>
    <source>
        <strain evidence="3">DSM 8415</strain>
    </source>
</reference>
<dbReference type="OrthoDB" id="5365311at2"/>
<organism evidence="2 3">
    <name type="scientific">Desulfurella multipotens</name>
    <dbReference type="NCBI Taxonomy" id="79269"/>
    <lineage>
        <taxon>Bacteria</taxon>
        <taxon>Pseudomonadati</taxon>
        <taxon>Campylobacterota</taxon>
        <taxon>Desulfurellia</taxon>
        <taxon>Desulfurellales</taxon>
        <taxon>Desulfurellaceae</taxon>
        <taxon>Desulfurella</taxon>
    </lineage>
</organism>
<evidence type="ECO:0000256" key="1">
    <source>
        <dbReference type="ARBA" id="ARBA00005254"/>
    </source>
</evidence>
<dbReference type="Gene3D" id="3.90.226.10">
    <property type="entry name" value="2-enoyl-CoA Hydratase, Chain A, domain 1"/>
    <property type="match status" value="1"/>
</dbReference>
<name>A0A1G6RGA5_9BACT</name>
<dbReference type="SUPFAM" id="SSF52096">
    <property type="entry name" value="ClpP/crotonase"/>
    <property type="match status" value="1"/>
</dbReference>
<dbReference type="GO" id="GO:0003824">
    <property type="term" value="F:catalytic activity"/>
    <property type="evidence" value="ECO:0007669"/>
    <property type="project" value="UniProtKB-ARBA"/>
</dbReference>
<dbReference type="RefSeq" id="WP_025392364.1">
    <property type="nucleotide sequence ID" value="NZ_FMYU01000017.1"/>
</dbReference>
<evidence type="ECO:0000313" key="2">
    <source>
        <dbReference type="EMBL" id="SDD03680.1"/>
    </source>
</evidence>
<dbReference type="Proteomes" id="UP000199411">
    <property type="component" value="Unassembled WGS sequence"/>
</dbReference>
<evidence type="ECO:0000313" key="3">
    <source>
        <dbReference type="Proteomes" id="UP000199411"/>
    </source>
</evidence>
<comment type="similarity">
    <text evidence="1">Belongs to the enoyl-CoA hydratase/isomerase family.</text>
</comment>